<accession>A0ABT6VEW8</accession>
<protein>
    <submittedName>
        <fullName evidence="3">DUF4105 domain-containing protein</fullName>
    </submittedName>
</protein>
<organism evidence="3 4">
    <name type="scientific">Flavobacterium algoritolerans</name>
    <dbReference type="NCBI Taxonomy" id="3041254"/>
    <lineage>
        <taxon>Bacteria</taxon>
        <taxon>Pseudomonadati</taxon>
        <taxon>Bacteroidota</taxon>
        <taxon>Flavobacteriia</taxon>
        <taxon>Flavobacteriales</taxon>
        <taxon>Flavobacteriaceae</taxon>
        <taxon>Flavobacterium</taxon>
    </lineage>
</organism>
<evidence type="ECO:0000313" key="4">
    <source>
        <dbReference type="Proteomes" id="UP001243403"/>
    </source>
</evidence>
<gene>
    <name evidence="3" type="ORF">QLS65_11685</name>
</gene>
<keyword evidence="1" id="KW-0472">Membrane</keyword>
<feature type="transmembrane region" description="Helical" evidence="1">
    <location>
        <begin position="326"/>
        <end position="345"/>
    </location>
</feature>
<feature type="transmembrane region" description="Helical" evidence="1">
    <location>
        <begin position="249"/>
        <end position="266"/>
    </location>
</feature>
<proteinExistence type="predicted"/>
<keyword evidence="1" id="KW-1133">Transmembrane helix</keyword>
<reference evidence="3 4" key="1">
    <citation type="submission" date="2023-04" db="EMBL/GenBank/DDBJ databases">
        <title>Two novel species of Flavobacterium.</title>
        <authorList>
            <person name="Liu Q."/>
            <person name="Xin Y.-H."/>
        </authorList>
    </citation>
    <scope>NUCLEOTIDE SEQUENCE [LARGE SCALE GENOMIC DNA]</scope>
    <source>
        <strain evidence="3 4">LB1P51</strain>
    </source>
</reference>
<evidence type="ECO:0000256" key="1">
    <source>
        <dbReference type="SAM" id="Phobius"/>
    </source>
</evidence>
<feature type="transmembrane region" description="Helical" evidence="1">
    <location>
        <begin position="351"/>
        <end position="369"/>
    </location>
</feature>
<name>A0ABT6VEW8_9FLAO</name>
<dbReference type="EMBL" id="JASCRZ010000005">
    <property type="protein sequence ID" value="MDI5895552.1"/>
    <property type="molecule type" value="Genomic_DNA"/>
</dbReference>
<dbReference type="RefSeq" id="WP_282717874.1">
    <property type="nucleotide sequence ID" value="NZ_JASCRZ010000005.1"/>
</dbReference>
<keyword evidence="4" id="KW-1185">Reference proteome</keyword>
<feature type="transmembrane region" description="Helical" evidence="1">
    <location>
        <begin position="273"/>
        <end position="294"/>
    </location>
</feature>
<sequence length="379" mass="43542">MDIASLKKIVLFILLFSTANYSFGQSIQLSKNTQVSVLTCGTGNESYSLFGHTAIRVHDTVNGIDVVYNYGAFDFNTPNFVMKFIKGDLQYFAVAHSYPDFINQYQYEKRSVYEQQLNIPSSLKQKLFDNLNTSLASGESHYTYKFIDKNCTSMVVDIINKTLDTTAIVKNADTDITYRTILYPYFDNHFYEKLGTSIIFGKKVDGLGTQLFLPFELQKSLEKVTFQNHPLAQENKTLLEFENEAPGSWWNNIYTYIIFLGFVVLINKKSIDLFYLILIAVMGMFFTFVGFYSSHLELGYNYNVLLFNPTLVGLLYFYWTKNKKGIYNLAVLNILSLGIYFFVVINKAHFLLVLPLLVTNGIILVRMAMQNKKRIPIII</sequence>
<evidence type="ECO:0000259" key="2">
    <source>
        <dbReference type="Pfam" id="PF13387"/>
    </source>
</evidence>
<comment type="caution">
    <text evidence="3">The sequence shown here is derived from an EMBL/GenBank/DDBJ whole genome shotgun (WGS) entry which is preliminary data.</text>
</comment>
<feature type="domain" description="Lnb N-terminal periplasmic" evidence="2">
    <location>
        <begin position="33"/>
        <end position="165"/>
    </location>
</feature>
<dbReference type="InterPro" id="IPR025178">
    <property type="entry name" value="Lnb_N"/>
</dbReference>
<dbReference type="Pfam" id="PF13387">
    <property type="entry name" value="Lnb_N"/>
    <property type="match status" value="1"/>
</dbReference>
<keyword evidence="1" id="KW-0812">Transmembrane</keyword>
<dbReference type="Proteomes" id="UP001243403">
    <property type="component" value="Unassembled WGS sequence"/>
</dbReference>
<evidence type="ECO:0000313" key="3">
    <source>
        <dbReference type="EMBL" id="MDI5895552.1"/>
    </source>
</evidence>
<feature type="transmembrane region" description="Helical" evidence="1">
    <location>
        <begin position="300"/>
        <end position="319"/>
    </location>
</feature>